<dbReference type="CDD" id="cd06261">
    <property type="entry name" value="TM_PBP2"/>
    <property type="match status" value="1"/>
</dbReference>
<evidence type="ECO:0000256" key="2">
    <source>
        <dbReference type="ARBA" id="ARBA00022448"/>
    </source>
</evidence>
<evidence type="ECO:0000256" key="5">
    <source>
        <dbReference type="ARBA" id="ARBA00022989"/>
    </source>
</evidence>
<dbReference type="AlphaFoldDB" id="A0A2N5N357"/>
<dbReference type="InterPro" id="IPR035906">
    <property type="entry name" value="MetI-like_sf"/>
</dbReference>
<dbReference type="InterPro" id="IPR025966">
    <property type="entry name" value="OppC_N"/>
</dbReference>
<dbReference type="GO" id="GO:0055085">
    <property type="term" value="P:transmembrane transport"/>
    <property type="evidence" value="ECO:0007669"/>
    <property type="project" value="InterPro"/>
</dbReference>
<dbReference type="InterPro" id="IPR053385">
    <property type="entry name" value="ABC_transport_permease"/>
</dbReference>
<feature type="transmembrane region" description="Helical" evidence="8">
    <location>
        <begin position="20"/>
        <end position="42"/>
    </location>
</feature>
<feature type="transmembrane region" description="Helical" evidence="8">
    <location>
        <begin position="247"/>
        <end position="270"/>
    </location>
</feature>
<dbReference type="RefSeq" id="WP_101808693.1">
    <property type="nucleotide sequence ID" value="NZ_NFEZ01000004.1"/>
</dbReference>
<organism evidence="11 12">
    <name type="scientific">Paenibacillus pasadenensis</name>
    <dbReference type="NCBI Taxonomy" id="217090"/>
    <lineage>
        <taxon>Bacteria</taxon>
        <taxon>Bacillati</taxon>
        <taxon>Bacillota</taxon>
        <taxon>Bacilli</taxon>
        <taxon>Bacillales</taxon>
        <taxon>Paenibacillaceae</taxon>
        <taxon>Paenibacillus</taxon>
    </lineage>
</organism>
<gene>
    <name evidence="11" type="ORF">B8V81_3184</name>
</gene>
<dbReference type="SUPFAM" id="SSF161098">
    <property type="entry name" value="MetI-like"/>
    <property type="match status" value="1"/>
</dbReference>
<name>A0A2N5N357_9BACL</name>
<dbReference type="Proteomes" id="UP000234789">
    <property type="component" value="Unassembled WGS sequence"/>
</dbReference>
<keyword evidence="5 8" id="KW-1133">Transmembrane helix</keyword>
<dbReference type="GO" id="GO:0005886">
    <property type="term" value="C:plasma membrane"/>
    <property type="evidence" value="ECO:0007669"/>
    <property type="project" value="UniProtKB-SubCell"/>
</dbReference>
<evidence type="ECO:0000256" key="8">
    <source>
        <dbReference type="RuleBase" id="RU363032"/>
    </source>
</evidence>
<evidence type="ECO:0000256" key="6">
    <source>
        <dbReference type="ARBA" id="ARBA00023136"/>
    </source>
</evidence>
<dbReference type="NCBIfam" id="NF045474">
    <property type="entry name" value="Opp2C"/>
    <property type="match status" value="1"/>
</dbReference>
<dbReference type="InterPro" id="IPR050366">
    <property type="entry name" value="BP-dependent_transpt_permease"/>
</dbReference>
<comment type="caution">
    <text evidence="11">The sequence shown here is derived from an EMBL/GenBank/DDBJ whole genome shotgun (WGS) entry which is preliminary data.</text>
</comment>
<dbReference type="EMBL" id="NFEZ01000004">
    <property type="protein sequence ID" value="PLT44753.1"/>
    <property type="molecule type" value="Genomic_DNA"/>
</dbReference>
<dbReference type="PROSITE" id="PS50928">
    <property type="entry name" value="ABC_TM1"/>
    <property type="match status" value="1"/>
</dbReference>
<keyword evidence="4 8" id="KW-0812">Transmembrane</keyword>
<evidence type="ECO:0000256" key="9">
    <source>
        <dbReference type="SAM" id="MobiDB-lite"/>
    </source>
</evidence>
<dbReference type="Pfam" id="PF12911">
    <property type="entry name" value="OppC_N"/>
    <property type="match status" value="1"/>
</dbReference>
<evidence type="ECO:0000256" key="7">
    <source>
        <dbReference type="ARBA" id="ARBA00024202"/>
    </source>
</evidence>
<proteinExistence type="inferred from homology"/>
<keyword evidence="2 8" id="KW-0813">Transport</keyword>
<dbReference type="PANTHER" id="PTHR43386:SF1">
    <property type="entry name" value="D,D-DIPEPTIDE TRANSPORT SYSTEM PERMEASE PROTEIN DDPC-RELATED"/>
    <property type="match status" value="1"/>
</dbReference>
<feature type="region of interest" description="Disordered" evidence="9">
    <location>
        <begin position="284"/>
        <end position="316"/>
    </location>
</feature>
<comment type="similarity">
    <text evidence="7">Belongs to the binding-protein-dependent transport system permease family. OppBC subfamily.</text>
</comment>
<dbReference type="Pfam" id="PF00528">
    <property type="entry name" value="BPD_transp_1"/>
    <property type="match status" value="1"/>
</dbReference>
<sequence length="316" mass="33623">MTEAIRIGAAALRRLASRPWGIAGLAVGAVLAVLAFFGSALAPHDPLTVRMDLRLLPSSWTYPLGTDALGRCLLSRLLVGAQTTLGLAGLVIVAVLLIGVPLGLLAGYAGGRVDAFLMRIVDGLSTLPDFLLVIAISGFLGPSQVHLIVAIVAINWIGYARIVRGVVLSEREKDYVAAAIVSGCKPAALLRRHLLPSVLSPVLVYAALDIGKTILVVSSLSFLGLGAQPPSPEWGAMLNDGRAYFQTAPQLMVYPGLAIMLVVIAFNLMGEGLRSRLDQRYTERRSFDDGSSGSNRLAGRTLHRRRTGKPREGNRS</sequence>
<accession>A0A2N5N357</accession>
<dbReference type="Gene3D" id="1.10.3720.10">
    <property type="entry name" value="MetI-like"/>
    <property type="match status" value="1"/>
</dbReference>
<evidence type="ECO:0000256" key="3">
    <source>
        <dbReference type="ARBA" id="ARBA00022475"/>
    </source>
</evidence>
<dbReference type="InterPro" id="IPR000515">
    <property type="entry name" value="MetI-like"/>
</dbReference>
<evidence type="ECO:0000313" key="11">
    <source>
        <dbReference type="EMBL" id="PLT44753.1"/>
    </source>
</evidence>
<reference evidence="11 12" key="1">
    <citation type="submission" date="2017-05" db="EMBL/GenBank/DDBJ databases">
        <title>Functional genome analysis of Paenibacillus pasadenensis strain R16: insights on endophytic life style and antifungal activity.</title>
        <authorList>
            <person name="Passera A."/>
            <person name="Marcolungo L."/>
            <person name="Casati P."/>
            <person name="Brasca M."/>
            <person name="Quaglino F."/>
            <person name="Delledonne M."/>
        </authorList>
    </citation>
    <scope>NUCLEOTIDE SEQUENCE [LARGE SCALE GENOMIC DNA]</scope>
    <source>
        <strain evidence="11 12">R16</strain>
    </source>
</reference>
<keyword evidence="12" id="KW-1185">Reference proteome</keyword>
<feature type="transmembrane region" description="Helical" evidence="8">
    <location>
        <begin position="85"/>
        <end position="108"/>
    </location>
</feature>
<evidence type="ECO:0000259" key="10">
    <source>
        <dbReference type="PROSITE" id="PS50928"/>
    </source>
</evidence>
<keyword evidence="6 8" id="KW-0472">Membrane</keyword>
<evidence type="ECO:0000256" key="4">
    <source>
        <dbReference type="ARBA" id="ARBA00022692"/>
    </source>
</evidence>
<keyword evidence="3" id="KW-1003">Cell membrane</keyword>
<feature type="domain" description="ABC transmembrane type-1" evidence="10">
    <location>
        <begin position="81"/>
        <end position="270"/>
    </location>
</feature>
<comment type="subcellular location">
    <subcellularLocation>
        <location evidence="1 8">Cell membrane</location>
        <topology evidence="1 8">Multi-pass membrane protein</topology>
    </subcellularLocation>
</comment>
<evidence type="ECO:0000256" key="1">
    <source>
        <dbReference type="ARBA" id="ARBA00004651"/>
    </source>
</evidence>
<protein>
    <submittedName>
        <fullName evidence="11">Dipeptide transport system permease protein DppC</fullName>
    </submittedName>
</protein>
<evidence type="ECO:0000313" key="12">
    <source>
        <dbReference type="Proteomes" id="UP000234789"/>
    </source>
</evidence>
<dbReference type="PANTHER" id="PTHR43386">
    <property type="entry name" value="OLIGOPEPTIDE TRANSPORT SYSTEM PERMEASE PROTEIN APPC"/>
    <property type="match status" value="1"/>
</dbReference>